<evidence type="ECO:0000256" key="7">
    <source>
        <dbReference type="ARBA" id="ARBA00022989"/>
    </source>
</evidence>
<organism evidence="10 11">
    <name type="scientific">Diaporthe australafricana</name>
    <dbReference type="NCBI Taxonomy" id="127596"/>
    <lineage>
        <taxon>Eukaryota</taxon>
        <taxon>Fungi</taxon>
        <taxon>Dikarya</taxon>
        <taxon>Ascomycota</taxon>
        <taxon>Pezizomycotina</taxon>
        <taxon>Sordariomycetes</taxon>
        <taxon>Sordariomycetidae</taxon>
        <taxon>Diaporthales</taxon>
        <taxon>Diaporthaceae</taxon>
        <taxon>Diaporthe</taxon>
    </lineage>
</organism>
<dbReference type="EMBL" id="JAWRVE010000094">
    <property type="protein sequence ID" value="KAL1860251.1"/>
    <property type="molecule type" value="Genomic_DNA"/>
</dbReference>
<protein>
    <recommendedName>
        <fullName evidence="12">Para-hydroxybenzoate--polyprenyltransferase</fullName>
    </recommendedName>
</protein>
<keyword evidence="7 9" id="KW-1133">Transmembrane helix</keyword>
<dbReference type="Proteomes" id="UP001583177">
    <property type="component" value="Unassembled WGS sequence"/>
</dbReference>
<evidence type="ECO:0000256" key="9">
    <source>
        <dbReference type="SAM" id="Phobius"/>
    </source>
</evidence>
<feature type="transmembrane region" description="Helical" evidence="9">
    <location>
        <begin position="302"/>
        <end position="321"/>
    </location>
</feature>
<evidence type="ECO:0000256" key="1">
    <source>
        <dbReference type="ARBA" id="ARBA00001946"/>
    </source>
</evidence>
<keyword evidence="11" id="KW-1185">Reference proteome</keyword>
<keyword evidence="8 9" id="KW-0472">Membrane</keyword>
<evidence type="ECO:0000256" key="2">
    <source>
        <dbReference type="ARBA" id="ARBA00004141"/>
    </source>
</evidence>
<dbReference type="PANTHER" id="PTHR11048:SF28">
    <property type="entry name" value="4-HYDROXYBENZOATE POLYPRENYLTRANSFERASE, MITOCHONDRIAL"/>
    <property type="match status" value="1"/>
</dbReference>
<reference evidence="10 11" key="1">
    <citation type="journal article" date="2024" name="IMA Fungus">
        <title>IMA Genome - F19 : A genome assembly and annotation guide to empower mycologists, including annotated draft genome sequences of Ceratocystis pirilliformis, Diaporthe australafricana, Fusarium ophioides, Paecilomyces lecythidis, and Sporothrix stenoceras.</title>
        <authorList>
            <person name="Aylward J."/>
            <person name="Wilson A.M."/>
            <person name="Visagie C.M."/>
            <person name="Spraker J."/>
            <person name="Barnes I."/>
            <person name="Buitendag C."/>
            <person name="Ceriani C."/>
            <person name="Del Mar Angel L."/>
            <person name="du Plessis D."/>
            <person name="Fuchs T."/>
            <person name="Gasser K."/>
            <person name="Kramer D."/>
            <person name="Li W."/>
            <person name="Munsamy K."/>
            <person name="Piso A."/>
            <person name="Price J.L."/>
            <person name="Sonnekus B."/>
            <person name="Thomas C."/>
            <person name="van der Nest A."/>
            <person name="van Dijk A."/>
            <person name="van Heerden A."/>
            <person name="van Vuuren N."/>
            <person name="Yilmaz N."/>
            <person name="Duong T.A."/>
            <person name="van der Merwe N.A."/>
            <person name="Wingfield M.J."/>
            <person name="Wingfield B.D."/>
        </authorList>
    </citation>
    <scope>NUCLEOTIDE SEQUENCE [LARGE SCALE GENOMIC DNA]</scope>
    <source>
        <strain evidence="10 11">CMW 18300</strain>
    </source>
</reference>
<evidence type="ECO:0000256" key="8">
    <source>
        <dbReference type="ARBA" id="ARBA00023136"/>
    </source>
</evidence>
<comment type="caution">
    <text evidence="10">The sequence shown here is derived from an EMBL/GenBank/DDBJ whole genome shotgun (WGS) entry which is preliminary data.</text>
</comment>
<dbReference type="InterPro" id="IPR000537">
    <property type="entry name" value="UbiA_prenyltransferase"/>
</dbReference>
<dbReference type="Pfam" id="PF01040">
    <property type="entry name" value="UbiA"/>
    <property type="match status" value="1"/>
</dbReference>
<evidence type="ECO:0000256" key="4">
    <source>
        <dbReference type="ARBA" id="ARBA00005985"/>
    </source>
</evidence>
<dbReference type="InterPro" id="IPR039653">
    <property type="entry name" value="Prenyltransferase"/>
</dbReference>
<feature type="transmembrane region" description="Helical" evidence="9">
    <location>
        <begin position="114"/>
        <end position="137"/>
    </location>
</feature>
<comment type="subcellular location">
    <subcellularLocation>
        <location evidence="2">Membrane</location>
        <topology evidence="2">Multi-pass membrane protein</topology>
    </subcellularLocation>
</comment>
<evidence type="ECO:0000256" key="5">
    <source>
        <dbReference type="ARBA" id="ARBA00022679"/>
    </source>
</evidence>
<evidence type="ECO:0000256" key="3">
    <source>
        <dbReference type="ARBA" id="ARBA00004721"/>
    </source>
</evidence>
<feature type="transmembrane region" description="Helical" evidence="9">
    <location>
        <begin position="248"/>
        <end position="266"/>
    </location>
</feature>
<keyword evidence="5" id="KW-0808">Transferase</keyword>
<evidence type="ECO:0000313" key="10">
    <source>
        <dbReference type="EMBL" id="KAL1860251.1"/>
    </source>
</evidence>
<feature type="transmembrane region" description="Helical" evidence="9">
    <location>
        <begin position="42"/>
        <end position="59"/>
    </location>
</feature>
<evidence type="ECO:0000313" key="11">
    <source>
        <dbReference type="Proteomes" id="UP001583177"/>
    </source>
</evidence>
<feature type="transmembrane region" description="Helical" evidence="9">
    <location>
        <begin position="71"/>
        <end position="93"/>
    </location>
</feature>
<comment type="pathway">
    <text evidence="3">Secondary metabolite biosynthesis; terpenoid biosynthesis.</text>
</comment>
<accession>A0ABR3WEF7</accession>
<sequence>MEPSKLAQLDLYSSPTTGVLSCLPLSWVPYAELIRFHKPAGILFIYVPYLLGNLFAASIKEKTPLLGDMAWVNLLLFVIAFVVRSVGCTWNDIVDREVDRYVSRSRHRPIARGAISASNGLAFMAAQYAFLFAIVGLTLPQSFPYLVPIITTGTLYPYAKQATYYAQVVLGVSLSTGVLFGCAAAGVDPIRLSLLGMSPSGAALLTLATSYVVWTVIHDTIYAFQDLEGDKKMGNKSMAVRFEKRMKPVLYALSATNVALLLATGWFASYGIAFYVGTAATGFILVTMVWRVDLSRPEVCGWWFGWGGLMGAGSLTASLLGEYLSRLFF</sequence>
<feature type="transmembrane region" description="Helical" evidence="9">
    <location>
        <begin position="143"/>
        <end position="159"/>
    </location>
</feature>
<comment type="cofactor">
    <cofactor evidence="1">
        <name>Mg(2+)</name>
        <dbReference type="ChEBI" id="CHEBI:18420"/>
    </cofactor>
</comment>
<dbReference type="InterPro" id="IPR044878">
    <property type="entry name" value="UbiA_sf"/>
</dbReference>
<feature type="transmembrane region" description="Helical" evidence="9">
    <location>
        <begin position="207"/>
        <end position="227"/>
    </location>
</feature>
<name>A0ABR3WEF7_9PEZI</name>
<gene>
    <name evidence="10" type="ORF">Daus18300_009305</name>
</gene>
<keyword evidence="6 9" id="KW-0812">Transmembrane</keyword>
<feature type="transmembrane region" description="Helical" evidence="9">
    <location>
        <begin position="272"/>
        <end position="290"/>
    </location>
</feature>
<dbReference type="PROSITE" id="PS51257">
    <property type="entry name" value="PROKAR_LIPOPROTEIN"/>
    <property type="match status" value="1"/>
</dbReference>
<evidence type="ECO:0008006" key="12">
    <source>
        <dbReference type="Google" id="ProtNLM"/>
    </source>
</evidence>
<dbReference type="PANTHER" id="PTHR11048">
    <property type="entry name" value="PRENYLTRANSFERASES"/>
    <property type="match status" value="1"/>
</dbReference>
<evidence type="ECO:0000256" key="6">
    <source>
        <dbReference type="ARBA" id="ARBA00022692"/>
    </source>
</evidence>
<proteinExistence type="inferred from homology"/>
<dbReference type="Gene3D" id="1.10.357.140">
    <property type="entry name" value="UbiA prenyltransferase"/>
    <property type="match status" value="1"/>
</dbReference>
<dbReference type="Gene3D" id="1.20.120.1780">
    <property type="entry name" value="UbiA prenyltransferase"/>
    <property type="match status" value="1"/>
</dbReference>
<dbReference type="CDD" id="cd13959">
    <property type="entry name" value="PT_UbiA_COQ2"/>
    <property type="match status" value="1"/>
</dbReference>
<feature type="transmembrane region" description="Helical" evidence="9">
    <location>
        <begin position="166"/>
        <end position="187"/>
    </location>
</feature>
<comment type="similarity">
    <text evidence="4">Belongs to the UbiA prenyltransferase family.</text>
</comment>